<gene>
    <name evidence="1" type="ORF">NA2_17651</name>
</gene>
<name>K2LIA0_9HYPH</name>
<dbReference type="RefSeq" id="WP_008598462.1">
    <property type="nucleotide sequence ID" value="NZ_AMRM01000023.1"/>
</dbReference>
<evidence type="ECO:0000313" key="2">
    <source>
        <dbReference type="Proteomes" id="UP000006786"/>
    </source>
</evidence>
<sequence length="226" mass="24431">MTGGTDHLDLAGRDPLIPSTLDLRDAVAGIVARKATLRQERLSGIHNPWGHAVAFTDPWAFLDLCESSLVLDAACAVLGPDFILWDSELFPESRVYGAFLGAGREGRYWPVAPRAGAVILVPVSRERPEARAVPLDGIGAESLAGFAEDEPLYVIRLMPATSRFERDPGHPAHRACMEEQLLVNYANRPLWLLSGTDRAANDLTTGFAPAVPVWASGPKPINGEET</sequence>
<reference evidence="1 2" key="1">
    <citation type="journal article" date="2012" name="J. Bacteriol.">
        <title>Genome Sequence of Nitratireductor pacificus Type Strain pht-3B.</title>
        <authorList>
            <person name="Lai Q."/>
            <person name="Li G."/>
            <person name="Shao Z."/>
        </authorList>
    </citation>
    <scope>NUCLEOTIDE SEQUENCE [LARGE SCALE GENOMIC DNA]</scope>
    <source>
        <strain evidence="2">pht-3B</strain>
    </source>
</reference>
<dbReference type="eggNOG" id="ENOG5033SKE">
    <property type="taxonomic scope" value="Bacteria"/>
</dbReference>
<dbReference type="STRING" id="391937.NA2_17651"/>
<protein>
    <submittedName>
        <fullName evidence="1">Uncharacterized protein</fullName>
    </submittedName>
</protein>
<evidence type="ECO:0000313" key="1">
    <source>
        <dbReference type="EMBL" id="EKF17479.1"/>
    </source>
</evidence>
<dbReference type="Proteomes" id="UP000006786">
    <property type="component" value="Unassembled WGS sequence"/>
</dbReference>
<organism evidence="1 2">
    <name type="scientific">Nitratireductor pacificus pht-3B</name>
    <dbReference type="NCBI Taxonomy" id="391937"/>
    <lineage>
        <taxon>Bacteria</taxon>
        <taxon>Pseudomonadati</taxon>
        <taxon>Pseudomonadota</taxon>
        <taxon>Alphaproteobacteria</taxon>
        <taxon>Hyphomicrobiales</taxon>
        <taxon>Phyllobacteriaceae</taxon>
        <taxon>Nitratireductor</taxon>
    </lineage>
</organism>
<proteinExistence type="predicted"/>
<keyword evidence="2" id="KW-1185">Reference proteome</keyword>
<dbReference type="AlphaFoldDB" id="K2LIA0"/>
<dbReference type="OrthoDB" id="9791262at2"/>
<dbReference type="PATRIC" id="fig|391937.3.peg.3628"/>
<comment type="caution">
    <text evidence="1">The sequence shown here is derived from an EMBL/GenBank/DDBJ whole genome shotgun (WGS) entry which is preliminary data.</text>
</comment>
<accession>K2LIA0</accession>
<dbReference type="EMBL" id="AMRM01000023">
    <property type="protein sequence ID" value="EKF17479.1"/>
    <property type="molecule type" value="Genomic_DNA"/>
</dbReference>